<dbReference type="PANTHER" id="PTHR11764:SF20">
    <property type="entry name" value="LANOSTEROL SYNTHASE"/>
    <property type="match status" value="1"/>
</dbReference>
<dbReference type="NCBIfam" id="TIGR01787">
    <property type="entry name" value="squalene_cyclas"/>
    <property type="match status" value="1"/>
</dbReference>
<evidence type="ECO:0000313" key="8">
    <source>
        <dbReference type="Proteomes" id="UP000450917"/>
    </source>
</evidence>
<evidence type="ECO:0000259" key="6">
    <source>
        <dbReference type="Pfam" id="PF13249"/>
    </source>
</evidence>
<dbReference type="SUPFAM" id="SSF48239">
    <property type="entry name" value="Terpenoid cyclases/Protein prenyltransferases"/>
    <property type="match status" value="2"/>
</dbReference>
<dbReference type="Pfam" id="PF13249">
    <property type="entry name" value="SQHop_cyclase_N"/>
    <property type="match status" value="1"/>
</dbReference>
<evidence type="ECO:0000256" key="3">
    <source>
        <dbReference type="ARBA" id="ARBA00022737"/>
    </source>
</evidence>
<protein>
    <submittedName>
        <fullName evidence="7">Squalene--hopene cyclase</fullName>
        <ecNumber evidence="7">5.4.99.17</ecNumber>
    </submittedName>
</protein>
<feature type="domain" description="Squalene cyclase N-terminal" evidence="6">
    <location>
        <begin position="8"/>
        <end position="303"/>
    </location>
</feature>
<dbReference type="GO" id="GO:0005811">
    <property type="term" value="C:lipid droplet"/>
    <property type="evidence" value="ECO:0007669"/>
    <property type="project" value="InterPro"/>
</dbReference>
<evidence type="ECO:0000256" key="1">
    <source>
        <dbReference type="ARBA" id="ARBA00004999"/>
    </source>
</evidence>
<dbReference type="GO" id="GO:0016104">
    <property type="term" value="P:triterpenoid biosynthetic process"/>
    <property type="evidence" value="ECO:0007669"/>
    <property type="project" value="InterPro"/>
</dbReference>
<dbReference type="SFLD" id="SFLDG01016">
    <property type="entry name" value="Prenyltransferase_Like_2"/>
    <property type="match status" value="1"/>
</dbReference>
<evidence type="ECO:0000256" key="2">
    <source>
        <dbReference type="ARBA" id="ARBA00009755"/>
    </source>
</evidence>
<dbReference type="PANTHER" id="PTHR11764">
    <property type="entry name" value="TERPENE CYCLASE/MUTASE FAMILY MEMBER"/>
    <property type="match status" value="1"/>
</dbReference>
<keyword evidence="4 7" id="KW-0413">Isomerase</keyword>
<feature type="domain" description="Squalene cyclase C-terminal" evidence="5">
    <location>
        <begin position="314"/>
        <end position="631"/>
    </location>
</feature>
<dbReference type="InterPro" id="IPR008930">
    <property type="entry name" value="Terpenoid_cyclase/PrenylTrfase"/>
</dbReference>
<evidence type="ECO:0000313" key="7">
    <source>
        <dbReference type="EMBL" id="MUG70172.1"/>
    </source>
</evidence>
<evidence type="ECO:0000259" key="5">
    <source>
        <dbReference type="Pfam" id="PF13243"/>
    </source>
</evidence>
<dbReference type="InterPro" id="IPR006400">
    <property type="entry name" value="Hopene-cyclase"/>
</dbReference>
<sequence length="635" mass="70038">MSETNSEIQRLTEELLRLQKEDGSWRFCFENGTVTDAYMIVVLRTLQEPDESLIRQLHDRIAAAQQADGSWKLFHDEEEGNLSATVEAYYALLYSGYSATSDESMRKAKQYILSKGGIRSIDSLLTIVLLAATGQYPWPASLFIPLEFLLLPPSFPLNFFDFSAYARVHLAPILLMADRRFAMKTQASPDLSDLSDLSAARSGSLDPSGPAGQRQPADGFQALLDEIKAGLGKLVGIPGKLHMAAAKRAEQYMLERIEPDGTLYSYASCTFLMIFALLALGYDKQHPVITRAVRGLTAMVCSSDGKMFLQNSPSAVWDTALLSHALQEAGVAPESKAIRSAASYIVSKQQRTLGDWSLHNRNPVPGGWGFSDSNTINPDVDDTTAALRAIKRLAQSDPPSRDAWNRGLNWLLSMQNRDGGWPAFERDTDNKLLAWLPIDGAQATAIDPSSADLTGRTLEFLGNTAGLGLKHPFVRRGTDWLIDHQEEDGSWYGRWGICYIYGTWAAMTGMISAGVDTGHPAVQRGVSWLSSIQNPDGGWGESCRSDRLMRYVPLGASTPSQTAWALDALIAFHPKPVPEVEKGMQRLLALLIEDGWASAYPTGAGLPGAFYMHYHSYRYIWPLLALSHYRKKYSG</sequence>
<dbReference type="InterPro" id="IPR032697">
    <property type="entry name" value="SQ_cyclase_N"/>
</dbReference>
<dbReference type="PROSITE" id="PS01074">
    <property type="entry name" value="TERPENE_SYNTHASES"/>
    <property type="match status" value="1"/>
</dbReference>
<dbReference type="AlphaFoldDB" id="A0A7X2Z8G0"/>
<proteinExistence type="inferred from homology"/>
<comment type="pathway">
    <text evidence="1">Secondary metabolite biosynthesis; hopanoid biosynthesis.</text>
</comment>
<dbReference type="InterPro" id="IPR018333">
    <property type="entry name" value="Squalene_cyclase"/>
</dbReference>
<dbReference type="Proteomes" id="UP000450917">
    <property type="component" value="Unassembled WGS sequence"/>
</dbReference>
<dbReference type="Gene3D" id="1.50.10.20">
    <property type="match status" value="2"/>
</dbReference>
<dbReference type="GO" id="GO:0051007">
    <property type="term" value="F:squalene-hopene cyclase activity"/>
    <property type="evidence" value="ECO:0007669"/>
    <property type="project" value="UniProtKB-EC"/>
</dbReference>
<dbReference type="EC" id="5.4.99.17" evidence="7"/>
<gene>
    <name evidence="7" type="primary">shc</name>
    <name evidence="7" type="ORF">GNP93_05700</name>
</gene>
<keyword evidence="3" id="KW-0677">Repeat</keyword>
<dbReference type="Pfam" id="PF13243">
    <property type="entry name" value="SQHop_cyclase_C"/>
    <property type="match status" value="1"/>
</dbReference>
<keyword evidence="8" id="KW-1185">Reference proteome</keyword>
<name>A0A7X2Z8G0_9BACL</name>
<accession>A0A7X2Z8G0</accession>
<evidence type="ECO:0000256" key="4">
    <source>
        <dbReference type="ARBA" id="ARBA00023235"/>
    </source>
</evidence>
<dbReference type="EMBL" id="WNZX01000003">
    <property type="protein sequence ID" value="MUG70172.1"/>
    <property type="molecule type" value="Genomic_DNA"/>
</dbReference>
<dbReference type="NCBIfam" id="TIGR01507">
    <property type="entry name" value="hopene_cyclase"/>
    <property type="match status" value="1"/>
</dbReference>
<organism evidence="7 8">
    <name type="scientific">Paenibacillus validus</name>
    <dbReference type="NCBI Taxonomy" id="44253"/>
    <lineage>
        <taxon>Bacteria</taxon>
        <taxon>Bacillati</taxon>
        <taxon>Bacillota</taxon>
        <taxon>Bacilli</taxon>
        <taxon>Bacillales</taxon>
        <taxon>Paenibacillaceae</taxon>
        <taxon>Paenibacillus</taxon>
    </lineage>
</organism>
<reference evidence="7 8" key="1">
    <citation type="submission" date="2019-11" db="EMBL/GenBank/DDBJ databases">
        <title>Draft genome sequences of five Paenibacillus species of dairy origin.</title>
        <authorList>
            <person name="Olajide A.M."/>
            <person name="Chen S."/>
            <person name="Lapointe G."/>
        </authorList>
    </citation>
    <scope>NUCLEOTIDE SEQUENCE [LARGE SCALE GENOMIC DNA]</scope>
    <source>
        <strain evidence="7 8">2CS3</strain>
    </source>
</reference>
<dbReference type="UniPathway" id="UPA00337"/>
<dbReference type="InterPro" id="IPR002365">
    <property type="entry name" value="Terpene_synthase_CS"/>
</dbReference>
<comment type="similarity">
    <text evidence="2">Belongs to the terpene cyclase/mutase family.</text>
</comment>
<dbReference type="InterPro" id="IPR032696">
    <property type="entry name" value="SQ_cyclase_C"/>
</dbReference>
<comment type="caution">
    <text evidence="7">The sequence shown here is derived from an EMBL/GenBank/DDBJ whole genome shotgun (WGS) entry which is preliminary data.</text>
</comment>